<dbReference type="CDD" id="cd00209">
    <property type="entry name" value="DHFR"/>
    <property type="match status" value="1"/>
</dbReference>
<evidence type="ECO:0000256" key="1">
    <source>
        <dbReference type="ARBA" id="ARBA00004903"/>
    </source>
</evidence>
<protein>
    <recommendedName>
        <fullName evidence="3 8">Dihydrofolate reductase</fullName>
        <ecNumber evidence="3 8">1.5.1.3</ecNumber>
    </recommendedName>
</protein>
<comment type="caution">
    <text evidence="11">The sequence shown here is derived from an EMBL/GenBank/DDBJ whole genome shotgun (WGS) entry which is preliminary data.</text>
</comment>
<feature type="domain" description="DHFR" evidence="10">
    <location>
        <begin position="6"/>
        <end position="174"/>
    </location>
</feature>
<keyword evidence="12" id="KW-1185">Reference proteome</keyword>
<evidence type="ECO:0000256" key="9">
    <source>
        <dbReference type="RuleBase" id="RU004474"/>
    </source>
</evidence>
<comment type="catalytic activity">
    <reaction evidence="8">
        <text>(6S)-5,6,7,8-tetrahydrofolate + NADP(+) = 7,8-dihydrofolate + NADPH + H(+)</text>
        <dbReference type="Rhea" id="RHEA:15009"/>
        <dbReference type="ChEBI" id="CHEBI:15378"/>
        <dbReference type="ChEBI" id="CHEBI:57451"/>
        <dbReference type="ChEBI" id="CHEBI:57453"/>
        <dbReference type="ChEBI" id="CHEBI:57783"/>
        <dbReference type="ChEBI" id="CHEBI:58349"/>
        <dbReference type="EC" id="1.5.1.3"/>
    </reaction>
</comment>
<dbReference type="RefSeq" id="WP_243067812.1">
    <property type="nucleotide sequence ID" value="NZ_JAIVFK010000006.1"/>
</dbReference>
<dbReference type="InterPro" id="IPR012259">
    <property type="entry name" value="DHFR"/>
</dbReference>
<evidence type="ECO:0000256" key="8">
    <source>
        <dbReference type="PIRNR" id="PIRNR000194"/>
    </source>
</evidence>
<organism evidence="11 12">
    <name type="scientific">Candidatus Rhodoblastus alkanivorans</name>
    <dbReference type="NCBI Taxonomy" id="2954117"/>
    <lineage>
        <taxon>Bacteria</taxon>
        <taxon>Pseudomonadati</taxon>
        <taxon>Pseudomonadota</taxon>
        <taxon>Alphaproteobacteria</taxon>
        <taxon>Hyphomicrobiales</taxon>
        <taxon>Rhodoblastaceae</taxon>
        <taxon>Rhodoblastus</taxon>
    </lineage>
</organism>
<sequence>MSDEIALVVVAAVARNGALGRNNAIPWRAPTDLRRFRSITWGRPLVMGRKTYQSIGRPLPGRETVVPTRDPGFLAGARPEHLHFARDFDAALALAETLARAMGAREAILAGGAELFRLGLPRAQRLRLTFVDCAPEADVFFPEIDWSQWREERRERPQLAPEDEFGLEFGDYLRI</sequence>
<reference evidence="11" key="1">
    <citation type="journal article" date="2022" name="ISME J.">
        <title>Identification of active gaseous-alkane degraders at natural gas seeps.</title>
        <authorList>
            <person name="Farhan Ul Haque M."/>
            <person name="Hernandez M."/>
            <person name="Crombie A.T."/>
            <person name="Murrell J.C."/>
        </authorList>
    </citation>
    <scope>NUCLEOTIDE SEQUENCE</scope>
    <source>
        <strain evidence="11">PC2</strain>
    </source>
</reference>
<dbReference type="PANTHER" id="PTHR48069:SF3">
    <property type="entry name" value="DIHYDROFOLATE REDUCTASE"/>
    <property type="match status" value="1"/>
</dbReference>
<gene>
    <name evidence="11" type="ORF">K2U94_14145</name>
</gene>
<keyword evidence="4 8" id="KW-0554">One-carbon metabolism</keyword>
<dbReference type="EC" id="1.5.1.3" evidence="3 8"/>
<dbReference type="InterPro" id="IPR017925">
    <property type="entry name" value="DHFR_CS"/>
</dbReference>
<accession>A0ABS9Z8G9</accession>
<name>A0ABS9Z8G9_9HYPH</name>
<evidence type="ECO:0000313" key="11">
    <source>
        <dbReference type="EMBL" id="MCI4683891.1"/>
    </source>
</evidence>
<dbReference type="PROSITE" id="PS00075">
    <property type="entry name" value="DHFR_1"/>
    <property type="match status" value="1"/>
</dbReference>
<keyword evidence="5 8" id="KW-0521">NADP</keyword>
<dbReference type="PRINTS" id="PR00070">
    <property type="entry name" value="DHFR"/>
</dbReference>
<evidence type="ECO:0000256" key="7">
    <source>
        <dbReference type="ARBA" id="ARBA00025067"/>
    </source>
</evidence>
<evidence type="ECO:0000313" key="12">
    <source>
        <dbReference type="Proteomes" id="UP001139104"/>
    </source>
</evidence>
<dbReference type="EMBL" id="JAIVFP010000001">
    <property type="protein sequence ID" value="MCI4683891.1"/>
    <property type="molecule type" value="Genomic_DNA"/>
</dbReference>
<keyword evidence="6 8" id="KW-0560">Oxidoreductase</keyword>
<evidence type="ECO:0000256" key="6">
    <source>
        <dbReference type="ARBA" id="ARBA00023002"/>
    </source>
</evidence>
<evidence type="ECO:0000256" key="2">
    <source>
        <dbReference type="ARBA" id="ARBA00009539"/>
    </source>
</evidence>
<dbReference type="SUPFAM" id="SSF53597">
    <property type="entry name" value="Dihydrofolate reductase-like"/>
    <property type="match status" value="1"/>
</dbReference>
<proteinExistence type="inferred from homology"/>
<dbReference type="PIRSF" id="PIRSF000194">
    <property type="entry name" value="DHFR"/>
    <property type="match status" value="1"/>
</dbReference>
<comment type="function">
    <text evidence="7 8">Key enzyme in folate metabolism. Catalyzes an essential reaction for de novo glycine and purine synthesis, and for DNA precursor synthesis.</text>
</comment>
<evidence type="ECO:0000256" key="5">
    <source>
        <dbReference type="ARBA" id="ARBA00022857"/>
    </source>
</evidence>
<dbReference type="Proteomes" id="UP001139104">
    <property type="component" value="Unassembled WGS sequence"/>
</dbReference>
<dbReference type="Pfam" id="PF00186">
    <property type="entry name" value="DHFR_1"/>
    <property type="match status" value="1"/>
</dbReference>
<comment type="pathway">
    <text evidence="1 8">Cofactor biosynthesis; tetrahydrofolate biosynthesis; 5,6,7,8-tetrahydrofolate from 7,8-dihydrofolate: step 1/1.</text>
</comment>
<dbReference type="PROSITE" id="PS51330">
    <property type="entry name" value="DHFR_2"/>
    <property type="match status" value="1"/>
</dbReference>
<evidence type="ECO:0000256" key="3">
    <source>
        <dbReference type="ARBA" id="ARBA00012856"/>
    </source>
</evidence>
<dbReference type="PANTHER" id="PTHR48069">
    <property type="entry name" value="DIHYDROFOLATE REDUCTASE"/>
    <property type="match status" value="1"/>
</dbReference>
<evidence type="ECO:0000259" key="10">
    <source>
        <dbReference type="PROSITE" id="PS51330"/>
    </source>
</evidence>
<dbReference type="InterPro" id="IPR001796">
    <property type="entry name" value="DHFR_dom"/>
</dbReference>
<comment type="similarity">
    <text evidence="2 8 9">Belongs to the dihydrofolate reductase family.</text>
</comment>
<dbReference type="InterPro" id="IPR024072">
    <property type="entry name" value="DHFR-like_dom_sf"/>
</dbReference>
<dbReference type="Gene3D" id="3.40.430.10">
    <property type="entry name" value="Dihydrofolate Reductase, subunit A"/>
    <property type="match status" value="1"/>
</dbReference>
<evidence type="ECO:0000256" key="4">
    <source>
        <dbReference type="ARBA" id="ARBA00022563"/>
    </source>
</evidence>